<comment type="similarity">
    <text evidence="8">Belongs to the PpiD chaperone family.</text>
</comment>
<keyword evidence="4 13" id="KW-0812">Transmembrane</keyword>
<evidence type="ECO:0000259" key="14">
    <source>
        <dbReference type="PROSITE" id="PS50198"/>
    </source>
</evidence>
<evidence type="ECO:0000256" key="12">
    <source>
        <dbReference type="SAM" id="Coils"/>
    </source>
</evidence>
<dbReference type="Pfam" id="PF13624">
    <property type="entry name" value="SurA_N_3"/>
    <property type="match status" value="1"/>
</dbReference>
<accession>Q31GN2</accession>
<evidence type="ECO:0000256" key="3">
    <source>
        <dbReference type="ARBA" id="ARBA00022519"/>
    </source>
</evidence>
<dbReference type="Gene3D" id="3.10.50.40">
    <property type="match status" value="1"/>
</dbReference>
<dbReference type="GO" id="GO:0003755">
    <property type="term" value="F:peptidyl-prolyl cis-trans isomerase activity"/>
    <property type="evidence" value="ECO:0007669"/>
    <property type="project" value="UniProtKB-KW"/>
</dbReference>
<keyword evidence="3" id="KW-0997">Cell inner membrane</keyword>
<comment type="subcellular location">
    <subcellularLocation>
        <location evidence="1">Cell inner membrane</location>
        <topology evidence="1">Single-pass type II membrane protein</topology>
        <orientation evidence="1">Periplasmic side</orientation>
    </subcellularLocation>
</comment>
<dbReference type="PROSITE" id="PS01096">
    <property type="entry name" value="PPIC_PPIASE_1"/>
    <property type="match status" value="1"/>
</dbReference>
<dbReference type="EMBL" id="CP000109">
    <property type="protein sequence ID" value="ABB41691.1"/>
    <property type="molecule type" value="Genomic_DNA"/>
</dbReference>
<gene>
    <name evidence="15" type="ordered locus">Tcr_1096</name>
</gene>
<evidence type="ECO:0000313" key="15">
    <source>
        <dbReference type="EMBL" id="ABB41691.1"/>
    </source>
</evidence>
<evidence type="ECO:0000256" key="6">
    <source>
        <dbReference type="ARBA" id="ARBA00023136"/>
    </source>
</evidence>
<evidence type="ECO:0000256" key="5">
    <source>
        <dbReference type="ARBA" id="ARBA00022989"/>
    </source>
</evidence>
<evidence type="ECO:0000256" key="7">
    <source>
        <dbReference type="ARBA" id="ARBA00023186"/>
    </source>
</evidence>
<keyword evidence="11" id="KW-0697">Rotamase</keyword>
<dbReference type="InterPro" id="IPR000297">
    <property type="entry name" value="PPIase_PpiC"/>
</dbReference>
<name>Q31GN2_HYDCU</name>
<dbReference type="PROSITE" id="PS50198">
    <property type="entry name" value="PPIC_PPIASE_2"/>
    <property type="match status" value="1"/>
</dbReference>
<dbReference type="STRING" id="317025.Tcr_1096"/>
<dbReference type="SUPFAM" id="SSF109998">
    <property type="entry name" value="Triger factor/SurA peptide-binding domain-like"/>
    <property type="match status" value="1"/>
</dbReference>
<evidence type="ECO:0000256" key="8">
    <source>
        <dbReference type="ARBA" id="ARBA00038408"/>
    </source>
</evidence>
<dbReference type="Pfam" id="PF13616">
    <property type="entry name" value="Rotamase_3"/>
    <property type="match status" value="1"/>
</dbReference>
<dbReference type="HOGENOM" id="CLU_023843_1_1_6"/>
<keyword evidence="2" id="KW-1003">Cell membrane</keyword>
<sequence>MLQSIRNHAQGWIAWVIVGLIILTFALFGIDQYAKGDKIIVVAEVNGEDVTANEFLTLYSRQQARLKNQFGEMYDQVVKDQQLRDEVMDALIESEVVRQWADSHNMMISNQQLSATIESAEVFQKDGQFDQQLYQDILLQNGLNVARFEYEQRQFLIENQNRQLTMASAITNDTQLAQLAALQFQQRKVNYLRVDQRPFMQEAQITDDEIQTYYNKHKEDFITPEQVVLSYVLLSKKDLADKVSVDDAILKRFYQDNKDQFTQPEKRQASHILVKVDAESQDAEAQKTIKEIQAKLADGEDFAALAKTYSDDPGSANMGGDLGLFQQGMMVPAFDKAVFSMKLNEISDPVKTEFGYHLIKLTKIQPKKMQAFNEVKAEVETLYRRQQADKQYFDELEQLNTIAYEQADSLIPAADAVGLKIETTDPFSRVGGDDEITSNGKVITAAFSEEVKKSGLNSSAIEISPDVSVVVRVKKVIDEKQQSLADVKVDIEKILKREAGVKASAELAKTLREKLLKGEQKMADLKKDGVEYSNVGWLERENRRVLPQLTQAIFKAPKPKEGQPTYTTYALPTGDSVVIEVSDVKEGNLPDDQSQLAQMKAALVQLAGVSEVDARIKAMVAAADIERKENYKTIKSAR</sequence>
<evidence type="ECO:0000256" key="13">
    <source>
        <dbReference type="SAM" id="Phobius"/>
    </source>
</evidence>
<dbReference type="SUPFAM" id="SSF54534">
    <property type="entry name" value="FKBP-like"/>
    <property type="match status" value="1"/>
</dbReference>
<evidence type="ECO:0000256" key="11">
    <source>
        <dbReference type="PROSITE-ProRule" id="PRU00278"/>
    </source>
</evidence>
<dbReference type="OrthoDB" id="9812372at2"/>
<evidence type="ECO:0000256" key="2">
    <source>
        <dbReference type="ARBA" id="ARBA00022475"/>
    </source>
</evidence>
<evidence type="ECO:0000256" key="4">
    <source>
        <dbReference type="ARBA" id="ARBA00022692"/>
    </source>
</evidence>
<keyword evidence="6 13" id="KW-0472">Membrane</keyword>
<proteinExistence type="inferred from homology"/>
<dbReference type="InterPro" id="IPR023058">
    <property type="entry name" value="PPIase_PpiC_CS"/>
</dbReference>
<dbReference type="PANTHER" id="PTHR47529:SF1">
    <property type="entry name" value="PERIPLASMIC CHAPERONE PPID"/>
    <property type="match status" value="1"/>
</dbReference>
<keyword evidence="5 13" id="KW-1133">Transmembrane helix</keyword>
<evidence type="ECO:0000256" key="9">
    <source>
        <dbReference type="ARBA" id="ARBA00040743"/>
    </source>
</evidence>
<dbReference type="Gene3D" id="1.10.4030.10">
    <property type="entry name" value="Porin chaperone SurA, peptide-binding domain"/>
    <property type="match status" value="1"/>
</dbReference>
<dbReference type="GO" id="GO:0005886">
    <property type="term" value="C:plasma membrane"/>
    <property type="evidence" value="ECO:0007669"/>
    <property type="project" value="UniProtKB-SubCell"/>
</dbReference>
<keyword evidence="11 15" id="KW-0413">Isomerase</keyword>
<feature type="coiled-coil region" evidence="12">
    <location>
        <begin position="477"/>
        <end position="528"/>
    </location>
</feature>
<evidence type="ECO:0000256" key="1">
    <source>
        <dbReference type="ARBA" id="ARBA00004382"/>
    </source>
</evidence>
<evidence type="ECO:0000256" key="10">
    <source>
        <dbReference type="ARBA" id="ARBA00042775"/>
    </source>
</evidence>
<feature type="domain" description="PpiC" evidence="14">
    <location>
        <begin position="264"/>
        <end position="363"/>
    </location>
</feature>
<dbReference type="InterPro" id="IPR052029">
    <property type="entry name" value="PpiD_chaperone"/>
</dbReference>
<dbReference type="KEGG" id="tcx:Tcr_1096"/>
<protein>
    <recommendedName>
        <fullName evidence="9">Periplasmic chaperone PpiD</fullName>
    </recommendedName>
    <alternativeName>
        <fullName evidence="10">Periplasmic folding chaperone</fullName>
    </alternativeName>
</protein>
<dbReference type="PANTHER" id="PTHR47529">
    <property type="entry name" value="PEPTIDYL-PROLYL CIS-TRANS ISOMERASE D"/>
    <property type="match status" value="1"/>
</dbReference>
<dbReference type="InterPro" id="IPR046357">
    <property type="entry name" value="PPIase_dom_sf"/>
</dbReference>
<keyword evidence="12" id="KW-0175">Coiled coil</keyword>
<feature type="transmembrane region" description="Helical" evidence="13">
    <location>
        <begin position="12"/>
        <end position="30"/>
    </location>
</feature>
<keyword evidence="7" id="KW-0143">Chaperone</keyword>
<organism evidence="15">
    <name type="scientific">Hydrogenovibrio crunogenus (strain DSM 25203 / XCL-2)</name>
    <name type="common">Thiomicrospira crunogena</name>
    <dbReference type="NCBI Taxonomy" id="317025"/>
    <lineage>
        <taxon>Bacteria</taxon>
        <taxon>Pseudomonadati</taxon>
        <taxon>Pseudomonadota</taxon>
        <taxon>Gammaproteobacteria</taxon>
        <taxon>Thiotrichales</taxon>
        <taxon>Piscirickettsiaceae</taxon>
        <taxon>Hydrogenovibrio</taxon>
    </lineage>
</organism>
<dbReference type="eggNOG" id="COG0760">
    <property type="taxonomic scope" value="Bacteria"/>
</dbReference>
<reference evidence="15" key="1">
    <citation type="submission" date="2006-07" db="EMBL/GenBank/DDBJ databases">
        <title>Complete sequence of Thiomicrospira crunogena XCL-2.</title>
        <authorList>
            <consortium name="US DOE Joint Genome Institute"/>
            <person name="Copeland A."/>
            <person name="Lucas S."/>
            <person name="Lapidus A."/>
            <person name="Barry K."/>
            <person name="Detter J.C."/>
            <person name="Glavina del Rio T."/>
            <person name="Hammon N."/>
            <person name="Israni S."/>
            <person name="Dalin E."/>
            <person name="Tice H."/>
            <person name="Pitluck S."/>
            <person name="Chain P."/>
            <person name="Malfatti S."/>
            <person name="Shin M."/>
            <person name="Vergez L."/>
            <person name="Schmutz J."/>
            <person name="Larimer F."/>
            <person name="Land M."/>
            <person name="Hauser L."/>
            <person name="Kyrpides N."/>
            <person name="Lykidis A."/>
            <person name="Scott K.M."/>
            <person name="Sievert S."/>
            <person name="Kerfeld C."/>
            <person name="Freyermuth S."/>
            <person name="Dobrinski K."/>
            <person name="Boller A."/>
            <person name="Fitzpatrick K."/>
            <person name="Thoma P."/>
            <person name="Moore J."/>
            <person name="Richardson P."/>
        </authorList>
    </citation>
    <scope>NUCLEOTIDE SEQUENCE</scope>
    <source>
        <strain evidence="15">XCL-2</strain>
    </source>
</reference>
<dbReference type="AlphaFoldDB" id="Q31GN2"/>
<dbReference type="InterPro" id="IPR027304">
    <property type="entry name" value="Trigger_fact/SurA_dom_sf"/>
</dbReference>